<dbReference type="AlphaFoldDB" id="A0A9Q0N6W6"/>
<dbReference type="GO" id="GO:0005085">
    <property type="term" value="F:guanyl-nucleotide exchange factor activity"/>
    <property type="evidence" value="ECO:0007669"/>
    <property type="project" value="TreeGrafter"/>
</dbReference>
<evidence type="ECO:0000313" key="13">
    <source>
        <dbReference type="Proteomes" id="UP001151699"/>
    </source>
</evidence>
<reference evidence="12" key="1">
    <citation type="submission" date="2022-07" db="EMBL/GenBank/DDBJ databases">
        <authorList>
            <person name="Trinca V."/>
            <person name="Uliana J.V.C."/>
            <person name="Torres T.T."/>
            <person name="Ward R.J."/>
            <person name="Monesi N."/>
        </authorList>
    </citation>
    <scope>NUCLEOTIDE SEQUENCE</scope>
    <source>
        <strain evidence="12">HSMRA1968</strain>
        <tissue evidence="12">Whole embryos</tissue>
    </source>
</reference>
<feature type="non-terminal residue" evidence="12">
    <location>
        <position position="487"/>
    </location>
</feature>
<comment type="function">
    <text evidence="8">Acts as a component of the translation initiation factor 2B (eIF2B) complex, which catalyzes the exchange of GDP for GTP on the eukaryotic initiation factor 2 (eIF2) complex gamma subunit. Its guanine nucleotide exchange factor activity is repressed when bound to eIF2 complex phosphorylated on the alpha subunit, thereby limiting the amount of methionyl-initiator methionine tRNA available to the ribosome and consequently global translation is repressed.</text>
</comment>
<dbReference type="InterPro" id="IPR005835">
    <property type="entry name" value="NTP_transferase_dom"/>
</dbReference>
<proteinExistence type="inferred from homology"/>
<organism evidence="12 13">
    <name type="scientific">Pseudolycoriella hygida</name>
    <dbReference type="NCBI Taxonomy" id="35572"/>
    <lineage>
        <taxon>Eukaryota</taxon>
        <taxon>Metazoa</taxon>
        <taxon>Ecdysozoa</taxon>
        <taxon>Arthropoda</taxon>
        <taxon>Hexapoda</taxon>
        <taxon>Insecta</taxon>
        <taxon>Pterygota</taxon>
        <taxon>Neoptera</taxon>
        <taxon>Endopterygota</taxon>
        <taxon>Diptera</taxon>
        <taxon>Nematocera</taxon>
        <taxon>Sciaroidea</taxon>
        <taxon>Sciaridae</taxon>
        <taxon>Pseudolycoriella</taxon>
    </lineage>
</organism>
<dbReference type="PANTHER" id="PTHR45989">
    <property type="entry name" value="TRANSLATION INITIATION FACTOR EIF-2B SUBUNIT GAMMA"/>
    <property type="match status" value="1"/>
</dbReference>
<dbReference type="GO" id="GO:0005851">
    <property type="term" value="C:eukaryotic translation initiation factor 2B complex"/>
    <property type="evidence" value="ECO:0007669"/>
    <property type="project" value="TreeGrafter"/>
</dbReference>
<comment type="subcellular location">
    <subcellularLocation>
        <location evidence="1">Cytoplasm</location>
        <location evidence="1">Cytosol</location>
    </subcellularLocation>
</comment>
<dbReference type="Gene3D" id="3.90.550.10">
    <property type="entry name" value="Spore Coat Polysaccharide Biosynthesis Protein SpsA, Chain A"/>
    <property type="match status" value="1"/>
</dbReference>
<feature type="domain" description="EIF2B subunit epsilon/gamma LbH" evidence="11">
    <location>
        <begin position="353"/>
        <end position="437"/>
    </location>
</feature>
<evidence type="ECO:0000256" key="6">
    <source>
        <dbReference type="ARBA" id="ARBA00044196"/>
    </source>
</evidence>
<sequence>MVYVEIQAVVLAGGRGSRMTEIAGGRPKCLLPVGPYPMIFYPLQMLATHGFGDAIVVVQESQKHEIQQALDKIPLNIKLDFQTIPSDQDFGTADSLKHIRDKLKHDLLVVSCDTISNCNLFDLFDLFRSHDASLTALLVKGVSDGDIAVPGPKTKHDQDRDLIGIHEPSQRLLLLSSTSDYEETLALSGHLLRNKEQMCIHTRLCDAHVYVLKKWVIDFLIRTDGFSSLKGELLPYIVKKQLSRPSVIGEHDKLTSVINANTTVDEIYNCFTRSKLEEKVDNRTLYTDTPSKPAYNGDTIRCYATKLPSDMFGTRVNTTQNYYAINQKIIKIWPQLFNGKSPSLISPNSTIKSTQITECAVGDGTLIAEKTSLKNSVLGRNCQVTEKVRIYDSVLMNGVVVEERVVLESCVVCDNVVIKSGSILKFCLIGPNFTVAVDTKSERVHLTNADGFMEIEINFRTLHFDLFQISTYAAITFKTNECFQRSF</sequence>
<dbReference type="GO" id="GO:0003743">
    <property type="term" value="F:translation initiation factor activity"/>
    <property type="evidence" value="ECO:0007669"/>
    <property type="project" value="UniProtKB-KW"/>
</dbReference>
<dbReference type="Pfam" id="PF25084">
    <property type="entry name" value="LbH_EIF2B"/>
    <property type="match status" value="1"/>
</dbReference>
<dbReference type="Pfam" id="PF00483">
    <property type="entry name" value="NTP_transferase"/>
    <property type="match status" value="1"/>
</dbReference>
<dbReference type="GO" id="GO:0002183">
    <property type="term" value="P:cytoplasmic translational initiation"/>
    <property type="evidence" value="ECO:0007669"/>
    <property type="project" value="TreeGrafter"/>
</dbReference>
<accession>A0A9Q0N6W6</accession>
<evidence type="ECO:0000256" key="4">
    <source>
        <dbReference type="ARBA" id="ARBA00022540"/>
    </source>
</evidence>
<dbReference type="Proteomes" id="UP001151699">
    <property type="component" value="Chromosome B"/>
</dbReference>
<gene>
    <name evidence="12" type="primary">EIF2B3</name>
    <name evidence="12" type="ORF">Bhyg_09122</name>
</gene>
<dbReference type="GO" id="GO:0005829">
    <property type="term" value="C:cytosol"/>
    <property type="evidence" value="ECO:0007669"/>
    <property type="project" value="UniProtKB-SubCell"/>
</dbReference>
<dbReference type="InterPro" id="IPR051960">
    <property type="entry name" value="eIF2B_gamma"/>
</dbReference>
<evidence type="ECO:0000259" key="10">
    <source>
        <dbReference type="Pfam" id="PF00483"/>
    </source>
</evidence>
<evidence type="ECO:0000313" key="12">
    <source>
        <dbReference type="EMBL" id="KAJ6644156.1"/>
    </source>
</evidence>
<name>A0A9Q0N6W6_9DIPT</name>
<evidence type="ECO:0000256" key="9">
    <source>
        <dbReference type="ARBA" id="ARBA00046432"/>
    </source>
</evidence>
<evidence type="ECO:0000256" key="2">
    <source>
        <dbReference type="ARBA" id="ARBA00007878"/>
    </source>
</evidence>
<evidence type="ECO:0000256" key="5">
    <source>
        <dbReference type="ARBA" id="ARBA00022917"/>
    </source>
</evidence>
<dbReference type="InterPro" id="IPR056764">
    <property type="entry name" value="LbH_EIF2B3/5"/>
</dbReference>
<keyword evidence="13" id="KW-1185">Reference proteome</keyword>
<dbReference type="Gene3D" id="2.160.10.10">
    <property type="entry name" value="Hexapeptide repeat proteins"/>
    <property type="match status" value="1"/>
</dbReference>
<dbReference type="InterPro" id="IPR029044">
    <property type="entry name" value="Nucleotide-diphossugar_trans"/>
</dbReference>
<comment type="similarity">
    <text evidence="2">Belongs to the eIF-2B gamma/epsilon subunits family.</text>
</comment>
<dbReference type="SUPFAM" id="SSF53448">
    <property type="entry name" value="Nucleotide-diphospho-sugar transferases"/>
    <property type="match status" value="1"/>
</dbReference>
<protein>
    <recommendedName>
        <fullName evidence="6">Translation initiation factor eIF2B subunit gamma</fullName>
    </recommendedName>
    <alternativeName>
        <fullName evidence="7">eIF2B GDP-GTP exchange factor subunit gamma</fullName>
    </alternativeName>
</protein>
<evidence type="ECO:0000256" key="8">
    <source>
        <dbReference type="ARBA" id="ARBA00045373"/>
    </source>
</evidence>
<keyword evidence="3" id="KW-0963">Cytoplasm</keyword>
<keyword evidence="4 12" id="KW-0396">Initiation factor</keyword>
<feature type="domain" description="Nucleotidyl transferase" evidence="10">
    <location>
        <begin position="8"/>
        <end position="138"/>
    </location>
</feature>
<evidence type="ECO:0000256" key="1">
    <source>
        <dbReference type="ARBA" id="ARBA00004514"/>
    </source>
</evidence>
<keyword evidence="5" id="KW-0648">Protein biosynthesis</keyword>
<dbReference type="EMBL" id="WJQU01000002">
    <property type="protein sequence ID" value="KAJ6644156.1"/>
    <property type="molecule type" value="Genomic_DNA"/>
</dbReference>
<dbReference type="OrthoDB" id="10250549at2759"/>
<comment type="subunit">
    <text evidence="9">Component of the translation initiation factor 2B (eIF2B) complex which is a heterodecamer of two sets of five different subunits: alpha, beta, gamma, delta and epsilon. Subunits alpha, beta and delta comprise a regulatory subcomplex and subunits epsilon and gamma comprise a catalytic subcomplex. Within the complex, the hexameric regulatory complex resides at the center, with the two heterodimeric catalytic subcomplexes bound on opposite sides.</text>
</comment>
<evidence type="ECO:0000256" key="3">
    <source>
        <dbReference type="ARBA" id="ARBA00022490"/>
    </source>
</evidence>
<dbReference type="PANTHER" id="PTHR45989:SF1">
    <property type="entry name" value="TRANSLATION INITIATION FACTOR EIF-2B SUBUNIT GAMMA"/>
    <property type="match status" value="1"/>
</dbReference>
<dbReference type="CDD" id="cd04198">
    <property type="entry name" value="eIF-2B_gamma_N"/>
    <property type="match status" value="1"/>
</dbReference>
<comment type="caution">
    <text evidence="12">The sequence shown here is derived from an EMBL/GenBank/DDBJ whole genome shotgun (WGS) entry which is preliminary data.</text>
</comment>
<evidence type="ECO:0000256" key="7">
    <source>
        <dbReference type="ARBA" id="ARBA00044229"/>
    </source>
</evidence>
<evidence type="ECO:0000259" key="11">
    <source>
        <dbReference type="Pfam" id="PF25084"/>
    </source>
</evidence>